<evidence type="ECO:0000313" key="7">
    <source>
        <dbReference type="EMBL" id="PHH67544.1"/>
    </source>
</evidence>
<proteinExistence type="predicted"/>
<protein>
    <submittedName>
        <fullName evidence="7">Putative enterotoxin</fullName>
    </submittedName>
</protein>
<dbReference type="SUPFAM" id="SSF56399">
    <property type="entry name" value="ADP-ribosylation"/>
    <property type="match status" value="1"/>
</dbReference>
<keyword evidence="3" id="KW-0843">Virulence</keyword>
<dbReference type="EMBL" id="NJEU01001406">
    <property type="protein sequence ID" value="PHH67544.1"/>
    <property type="molecule type" value="Genomic_DNA"/>
</dbReference>
<keyword evidence="4" id="KW-1015">Disulfide bond</keyword>
<sequence length="862" mass="94650">MALISPPPCRALPIAIALVLLFCLAIAQATPLKSQNASGVARRSPEARQPQEPLQYVFRGDQRPPHEIMEVKGFWPIGPADQDRSFSIGAHTYGDKYYDFAGSMFTSTTSSFGVSVIFTGGSGWVYLIHGSNNMISVEQVLAEHTPDMDEQEYAALGGVHFDQVVGWWQVNMMNAQGRTPRWIREYDYDEADEYTPHSWTHSPFTPNAFYNAQKYKAMATWTGPSEIVRAFAGFQEDDHEAWSDDRWKDFAGKSLVQAAHSFMNNLVPKTPGWNGRFLLDEQELFDSVHSPFSPPEVAAAAVTEPCCSSWLRQDAGNTDTTNGVSKEGPSGIFAQSVAANVGQESMPQFKSLDTGEQVTPEAGVPFTSPNQQFEQRFETLSTNTIQDQPETESAPSAKKQKLEASSPEPGPMMQDAHVLSTKQTHVESGSNLLLAKPNFKVESELMPLAKKQKLGPSNIKPELANEFNPLLAKQTLHQPRPEAEAKLNEQASKQPGPKPTAYFHGDFLWPAEAKRQGGFATSADIKEAMTGRRSITAFSLRSFKVKNDLKLHTESYFTEVHQTFGAAAKEAVDKAAKFGDAFEPMVYLVHATPNFIQAEGQVVAAGGLVWPQVMAWTRVPRDYALPKQETMAKTQLYQHFEKAYQNKPLRFMHLNPDYDARFNQYTVNQEAQQQLFDSSKPSAALRHFMEANGQAVGFHKDLPLVKPSPIITGQAPMLIDDLQPAPHEQKTWEQVWDFIKAHPIAVASLPAVAALNLLPGVGEVADAAEFAVFAADAAKGLSEMGLEGVSMAEQASVDLGEFLSGFEEAKPGVPAVDQEEINALARGNGNGAGAESVQEIQHEILAEDSSSSAFGVAWTIEQ</sequence>
<evidence type="ECO:0000256" key="1">
    <source>
        <dbReference type="ARBA" id="ARBA00022656"/>
    </source>
</evidence>
<accession>A0A2C5YKJ9</accession>
<dbReference type="Proteomes" id="UP000224854">
    <property type="component" value="Unassembled WGS sequence"/>
</dbReference>
<gene>
    <name evidence="7" type="ORF">CDD82_1373</name>
</gene>
<evidence type="ECO:0000256" key="4">
    <source>
        <dbReference type="ARBA" id="ARBA00023157"/>
    </source>
</evidence>
<evidence type="ECO:0000313" key="8">
    <source>
        <dbReference type="Proteomes" id="UP000224854"/>
    </source>
</evidence>
<dbReference type="InterPro" id="IPR001144">
    <property type="entry name" value="Enterotoxin_A"/>
</dbReference>
<keyword evidence="2 6" id="KW-0732">Signal</keyword>
<feature type="region of interest" description="Disordered" evidence="5">
    <location>
        <begin position="349"/>
        <end position="370"/>
    </location>
</feature>
<dbReference type="Pfam" id="PF01375">
    <property type="entry name" value="Enterotoxin_a"/>
    <property type="match status" value="1"/>
</dbReference>
<feature type="chain" id="PRO_5012925687" evidence="6">
    <location>
        <begin position="30"/>
        <end position="862"/>
    </location>
</feature>
<dbReference type="AlphaFoldDB" id="A0A2C5YKJ9"/>
<feature type="compositionally biased region" description="Polar residues" evidence="5">
    <location>
        <begin position="383"/>
        <end position="394"/>
    </location>
</feature>
<name>A0A2C5YKJ9_9HYPO</name>
<evidence type="ECO:0000256" key="2">
    <source>
        <dbReference type="ARBA" id="ARBA00022729"/>
    </source>
</evidence>
<evidence type="ECO:0000256" key="5">
    <source>
        <dbReference type="SAM" id="MobiDB-lite"/>
    </source>
</evidence>
<keyword evidence="8" id="KW-1185">Reference proteome</keyword>
<reference evidence="7 8" key="1">
    <citation type="submission" date="2017-06" db="EMBL/GenBank/DDBJ databases">
        <title>Ant-infecting Ophiocordyceps genomes reveal a high diversity of potential behavioral manipulation genes and a possible major role for enterotoxins.</title>
        <authorList>
            <person name="De Bekker C."/>
            <person name="Evans H.C."/>
            <person name="Brachmann A."/>
            <person name="Hughes D.P."/>
        </authorList>
    </citation>
    <scope>NUCLEOTIDE SEQUENCE [LARGE SCALE GENOMIC DNA]</scope>
    <source>
        <strain evidence="7 8">1348a</strain>
    </source>
</reference>
<feature type="region of interest" description="Disordered" evidence="5">
    <location>
        <begin position="383"/>
        <end position="414"/>
    </location>
</feature>
<dbReference type="GO" id="GO:0090729">
    <property type="term" value="F:toxin activity"/>
    <property type="evidence" value="ECO:0007669"/>
    <property type="project" value="UniProtKB-KW"/>
</dbReference>
<organism evidence="7 8">
    <name type="scientific">Ophiocordyceps australis</name>
    <dbReference type="NCBI Taxonomy" id="1399860"/>
    <lineage>
        <taxon>Eukaryota</taxon>
        <taxon>Fungi</taxon>
        <taxon>Dikarya</taxon>
        <taxon>Ascomycota</taxon>
        <taxon>Pezizomycotina</taxon>
        <taxon>Sordariomycetes</taxon>
        <taxon>Hypocreomycetidae</taxon>
        <taxon>Hypocreales</taxon>
        <taxon>Ophiocordycipitaceae</taxon>
        <taxon>Ophiocordyceps</taxon>
    </lineage>
</organism>
<dbReference type="OrthoDB" id="4928156at2759"/>
<dbReference type="Gene3D" id="3.90.210.10">
    <property type="entry name" value="Heat-Labile Enterotoxin, subunit A"/>
    <property type="match status" value="2"/>
</dbReference>
<evidence type="ECO:0000256" key="6">
    <source>
        <dbReference type="SAM" id="SignalP"/>
    </source>
</evidence>
<keyword evidence="1" id="KW-0800">Toxin</keyword>
<comment type="caution">
    <text evidence="7">The sequence shown here is derived from an EMBL/GenBank/DDBJ whole genome shotgun (WGS) entry which is preliminary data.</text>
</comment>
<evidence type="ECO:0000256" key="3">
    <source>
        <dbReference type="ARBA" id="ARBA00023026"/>
    </source>
</evidence>
<feature type="signal peptide" evidence="6">
    <location>
        <begin position="1"/>
        <end position="29"/>
    </location>
</feature>